<keyword evidence="7" id="KW-0176">Collagen</keyword>
<dbReference type="SUPFAM" id="SSF53300">
    <property type="entry name" value="vWA-like"/>
    <property type="match status" value="7"/>
</dbReference>
<evidence type="ECO:0000313" key="12">
    <source>
        <dbReference type="EMBL" id="KAL2084691.1"/>
    </source>
</evidence>
<feature type="domain" description="VWFA" evidence="11">
    <location>
        <begin position="225"/>
        <end position="420"/>
    </location>
</feature>
<evidence type="ECO:0000256" key="1">
    <source>
        <dbReference type="ARBA" id="ARBA00004498"/>
    </source>
</evidence>
<feature type="compositionally biased region" description="Gly residues" evidence="9">
    <location>
        <begin position="1860"/>
        <end position="1880"/>
    </location>
</feature>
<protein>
    <recommendedName>
        <fullName evidence="11">VWFA domain-containing protein</fullName>
    </recommendedName>
</protein>
<feature type="domain" description="VWFA" evidence="11">
    <location>
        <begin position="652"/>
        <end position="827"/>
    </location>
</feature>
<gene>
    <name evidence="12" type="ORF">ACEWY4_020209</name>
</gene>
<organism evidence="12 13">
    <name type="scientific">Coilia grayii</name>
    <name type="common">Gray's grenadier anchovy</name>
    <dbReference type="NCBI Taxonomy" id="363190"/>
    <lineage>
        <taxon>Eukaryota</taxon>
        <taxon>Metazoa</taxon>
        <taxon>Chordata</taxon>
        <taxon>Craniata</taxon>
        <taxon>Vertebrata</taxon>
        <taxon>Euteleostomi</taxon>
        <taxon>Actinopterygii</taxon>
        <taxon>Neopterygii</taxon>
        <taxon>Teleostei</taxon>
        <taxon>Clupei</taxon>
        <taxon>Clupeiformes</taxon>
        <taxon>Clupeoidei</taxon>
        <taxon>Engraulidae</taxon>
        <taxon>Coilinae</taxon>
        <taxon>Coilia</taxon>
    </lineage>
</organism>
<evidence type="ECO:0000259" key="11">
    <source>
        <dbReference type="PROSITE" id="PS50234"/>
    </source>
</evidence>
<feature type="domain" description="VWFA" evidence="11">
    <location>
        <begin position="1217"/>
        <end position="1389"/>
    </location>
</feature>
<reference evidence="12 13" key="1">
    <citation type="submission" date="2024-09" db="EMBL/GenBank/DDBJ databases">
        <title>A chromosome-level genome assembly of Gray's grenadier anchovy, Coilia grayii.</title>
        <authorList>
            <person name="Fu Z."/>
        </authorList>
    </citation>
    <scope>NUCLEOTIDE SEQUENCE [LARGE SCALE GENOMIC DNA]</scope>
    <source>
        <strain evidence="12">G4</strain>
        <tissue evidence="12">Muscle</tissue>
    </source>
</reference>
<dbReference type="EMBL" id="JBHFQA010000017">
    <property type="protein sequence ID" value="KAL2084691.1"/>
    <property type="molecule type" value="Genomic_DNA"/>
</dbReference>
<dbReference type="GO" id="GO:0005581">
    <property type="term" value="C:collagen trimer"/>
    <property type="evidence" value="ECO:0007669"/>
    <property type="project" value="UniProtKB-KW"/>
</dbReference>
<dbReference type="PRINTS" id="PR00453">
    <property type="entry name" value="VWFADOMAIN"/>
</dbReference>
<feature type="domain" description="VWFA" evidence="11">
    <location>
        <begin position="1025"/>
        <end position="1202"/>
    </location>
</feature>
<dbReference type="Pfam" id="PF01391">
    <property type="entry name" value="Collagen"/>
    <property type="match status" value="4"/>
</dbReference>
<dbReference type="GO" id="GO:0007155">
    <property type="term" value="P:cell adhesion"/>
    <property type="evidence" value="ECO:0007669"/>
    <property type="project" value="UniProtKB-KW"/>
</dbReference>
<dbReference type="CDD" id="cd01450">
    <property type="entry name" value="vWFA_subfamily_ECM"/>
    <property type="match status" value="2"/>
</dbReference>
<keyword evidence="2" id="KW-0964">Secreted</keyword>
<dbReference type="InterPro" id="IPR008160">
    <property type="entry name" value="Collagen"/>
</dbReference>
<dbReference type="PANTHER" id="PTHR24020:SF86">
    <property type="entry name" value="COLLAGEN, TYPE VI, ALPHA 4"/>
    <property type="match status" value="1"/>
</dbReference>
<keyword evidence="13" id="KW-1185">Reference proteome</keyword>
<dbReference type="SMART" id="SM00327">
    <property type="entry name" value="VWA"/>
    <property type="match status" value="7"/>
</dbReference>
<evidence type="ECO:0000256" key="9">
    <source>
        <dbReference type="SAM" id="MobiDB-lite"/>
    </source>
</evidence>
<sequence>MALFQVIILIGSFVSVHAAEEVCTQEAVADIVFLVDGSWSIGTENFQQVQDFLYTLVNSFSVGPDQVHIGLAQYSHDPKTEFFLNTYQDKEEILKYIKTLPYKGGRTMTGLGLDFILKEQFAAGRARTGVPQIAVVITDGRSQDDVEPHADDLRRRGIILYAIGIKGADIEQLRNIGNEPHNQYVYNVSDFSALQGISQNIVKVLCTTVEQTRWEITQASLEFADIFFLVDSSTNHQHFEMIRSVLIYLANKLDVNIDFNRMGLAQFSDDIKVEFFLNGYDTKEEVLRHLKHFQLNPNTGGSRKIGAALDYARTNLLTPEAGARFFPGFRQYLVLMMSGKSDDSVYRQSQILRDQGINVITVGYGNADHMEMQIIATHSSMSKTMGENMKHIAHEMKTIIESKDTHSVEDECDSATVADIVFILDQANSTKMENFNIMRNFLYRTVAGFDISSNKVRVGVVLYSDTPKAEMYLETFGNKQDILHHIRRFPFSGGAITKTGEALRFAKDYVFTAKRGSRHRYGVEQFAVVLTTGNSADDVSLVAMELRQSGVRVFTVGVENANIRELQHIASYPPQRFVFTAENFTQLSTIHRNLRTSICHEINRPQKVIPAVRSYPRRSGTTMAQSRTHLLEFDRTQASVPTQGCQQTEEADVYFLIAESGSINDKEFLLMKKFILEFLPLLHIGTKQVRVGLVKFSSQPKCEFNLLQSQNRASFEAAVERAHQDGGGTNVGRALHEMQALFQEAVATRTNPEIPRILILISDAESEDNVSLPAKTLRDQGVTIYSIGVRGANQKELEVISGESDKTFMVNNFDALLQIRYDILKKMCSKEVCSDMKADILLLVESSSLISVEDFMKIKMFIGSLLDQSVIGPHALRLGLVQYGTNQQVEFRLDSHYVKDKLLQRIAAMHNLGGLTETGKALHYVSQFFGASMGGRPDVPHILVILSKGKSQDDVADAADLLKKQGVIIYAIGIGSANSQEMSRITARMNNKYYFFKDFDGLLELSETIMFDICNLERCQINKADMIFLVDGSQGVSSEHFDSIKRLMSGLVNSSSVGENHVRIGAIVYSSEPQIQFALNKYNTKKELRQAISQMKPLGGEADTSRALDYSLEYLNGRNGGRIQDQVQKVLIVITSEETRDVGQLKKISAKLRNNRVSVFGVGVKGDGNTQLPHQLLTMTNNHSRVFYVDDFNGLELLDSKISQGICNAKQTACKMDLVMLVDGSESITSSNFSLTKNFMADIVRSFSKTKGFLQVGVAQFSTHQQKEFYLNEHEDWKGIIEAIDRIKQLREGTKIVPALKFVKKFFQVQHGSRREMDVRQILLLITDGETENEDVEAAANDLRDSEIDVFVIGVGRVQTDQLLKIAGSKHRFLPLNAYEELKNMLRRLVDTFCPSDEPPPPECDVNIAIGFDYARRPIQVPSKPLRLQESLLKIIRKISTLDHICCVFNNTVETKVFFSLIMEDGQIPFEGEDVVKKVADAVLERDTVFNTQFLHSFQTVFRNSDKVRVVIIISDGLDESVEKLQVESKDLQRSGVSILLTVALEESQNDHTLQMVEFGRGVSYKKPYFLSMYNLEDAIKKDIETATLRECCGVMCMCSGEEGMRGLRGKPGTKGIQGPKGYAGYPGDDGSHGQRGPPGPNGTHGTQGCHGSRGPKGAVGYRGDVGDSGDNGLSGVYGEQGAAGVNGVPGDRGEPGSPGRPGIKGEPGMKGQRGLRGDPGEPGAKNIITGQKGEPGSRGQQGAPGLDGELGTPGDPGHHGPEGRRGAQGMKGSPGIPGDAGPSGSSGSPGPPGKQGPMGQPGHIGSPGLPGVKGPSGNPGAKGSRGSPGQRGKKGQPGEPGVEGDTGPVGPRGPQGADGAYGYGSPGPKGRKGGAGFPGYPGLQGENGPKGHVGDPGKKGVNGQGGNAGNRGPQGDPGTPGVYGQRGPRGLPGPKVKNACELVNYVRNNCGMFTAYTNVMCITEKQ</sequence>
<evidence type="ECO:0000256" key="4">
    <source>
        <dbReference type="ARBA" id="ARBA00022729"/>
    </source>
</evidence>
<dbReference type="PANTHER" id="PTHR24020">
    <property type="entry name" value="COLLAGEN ALPHA"/>
    <property type="match status" value="1"/>
</dbReference>
<dbReference type="InterPro" id="IPR036465">
    <property type="entry name" value="vWFA_dom_sf"/>
</dbReference>
<feature type="domain" description="VWFA" evidence="11">
    <location>
        <begin position="30"/>
        <end position="201"/>
    </location>
</feature>
<evidence type="ECO:0000256" key="5">
    <source>
        <dbReference type="ARBA" id="ARBA00022737"/>
    </source>
</evidence>
<accession>A0ABD1JD54</accession>
<feature type="domain" description="VWFA" evidence="11">
    <location>
        <begin position="419"/>
        <end position="594"/>
    </location>
</feature>
<feature type="signal peptide" evidence="10">
    <location>
        <begin position="1"/>
        <end position="18"/>
    </location>
</feature>
<dbReference type="FunFam" id="3.40.50.410:FF:000004">
    <property type="entry name" value="collagen alpha-6(VI) chain"/>
    <property type="match status" value="2"/>
</dbReference>
<dbReference type="InterPro" id="IPR050525">
    <property type="entry name" value="ECM_Assembly_Org"/>
</dbReference>
<comment type="subcellular location">
    <subcellularLocation>
        <location evidence="1">Secreted</location>
        <location evidence="1">Extracellular space</location>
        <location evidence="1">Extracellular matrix</location>
    </subcellularLocation>
</comment>
<evidence type="ECO:0000256" key="8">
    <source>
        <dbReference type="ARBA" id="ARBA00023180"/>
    </source>
</evidence>
<evidence type="ECO:0000313" key="13">
    <source>
        <dbReference type="Proteomes" id="UP001591681"/>
    </source>
</evidence>
<dbReference type="FunFam" id="3.40.50.410:FF:000001">
    <property type="entry name" value="Collagen, type XII, alpha 1"/>
    <property type="match status" value="1"/>
</dbReference>
<keyword evidence="5" id="KW-0677">Repeat</keyword>
<dbReference type="Gene3D" id="3.40.50.410">
    <property type="entry name" value="von Willebrand factor, type A domain"/>
    <property type="match status" value="7"/>
</dbReference>
<evidence type="ECO:0000256" key="6">
    <source>
        <dbReference type="ARBA" id="ARBA00022889"/>
    </source>
</evidence>
<keyword evidence="4 10" id="KW-0732">Signal</keyword>
<feature type="compositionally biased region" description="Low complexity" evidence="9">
    <location>
        <begin position="1774"/>
        <end position="1789"/>
    </location>
</feature>
<name>A0ABD1JD54_9TELE</name>
<evidence type="ECO:0000256" key="2">
    <source>
        <dbReference type="ARBA" id="ARBA00022525"/>
    </source>
</evidence>
<proteinExistence type="predicted"/>
<dbReference type="InterPro" id="IPR002035">
    <property type="entry name" value="VWF_A"/>
</dbReference>
<dbReference type="FunFam" id="3.40.50.410:FF:000003">
    <property type="entry name" value="Collagen type VI alpha 3 chain"/>
    <property type="match status" value="3"/>
</dbReference>
<evidence type="ECO:0000256" key="10">
    <source>
        <dbReference type="SAM" id="SignalP"/>
    </source>
</evidence>
<feature type="chain" id="PRO_5044888904" description="VWFA domain-containing protein" evidence="10">
    <location>
        <begin position="19"/>
        <end position="1967"/>
    </location>
</feature>
<feature type="region of interest" description="Disordered" evidence="9">
    <location>
        <begin position="1607"/>
        <end position="1933"/>
    </location>
</feature>
<keyword evidence="8" id="KW-0325">Glycoprotein</keyword>
<comment type="caution">
    <text evidence="12">The sequence shown here is derived from an EMBL/GenBank/DDBJ whole genome shotgun (WGS) entry which is preliminary data.</text>
</comment>
<evidence type="ECO:0000256" key="7">
    <source>
        <dbReference type="ARBA" id="ARBA00023119"/>
    </source>
</evidence>
<feature type="domain" description="VWFA" evidence="11">
    <location>
        <begin position="839"/>
        <end position="1009"/>
    </location>
</feature>
<keyword evidence="3" id="KW-0272">Extracellular matrix</keyword>
<dbReference type="PROSITE" id="PS50234">
    <property type="entry name" value="VWFA"/>
    <property type="match status" value="7"/>
</dbReference>
<dbReference type="Pfam" id="PF00092">
    <property type="entry name" value="VWA"/>
    <property type="match status" value="7"/>
</dbReference>
<feature type="compositionally biased region" description="Basic and acidic residues" evidence="9">
    <location>
        <begin position="1757"/>
        <end position="1766"/>
    </location>
</feature>
<feature type="compositionally biased region" description="Gly residues" evidence="9">
    <location>
        <begin position="1901"/>
        <end position="1910"/>
    </location>
</feature>
<keyword evidence="6" id="KW-0130">Cell adhesion</keyword>
<evidence type="ECO:0000256" key="3">
    <source>
        <dbReference type="ARBA" id="ARBA00022530"/>
    </source>
</evidence>
<dbReference type="Proteomes" id="UP001591681">
    <property type="component" value="Unassembled WGS sequence"/>
</dbReference>